<sequence>MSFLRRVRPKARDLGDPHSWELPSSYSAAKPTQAQPHIPNPTVFESAFIPRELQPDGLLATWHYPNVSHSAVHLALLECFRNLRLSATALDLAISSASSGTGEVHEECQNWNVLKKLAVTRFATWWSNIDRVLVHAKTYGHHAGDGATVQLQENYLPPLDVLLVWYTFMLDPISYRANCRDRESEIPELQKLCFPWPAILKAINLDTMQYSVNDSAKRLFKTLTGKPSDILTYLKESPAYVENEDGRMLSGLVAQLQQQQAFVEEAHALLWIRSPALSGSLTRAIEKYFKPEMQAVIRGNKLTHIPFDLALIRRTHQLFPHQQEIFLHNIGEPKDKSELKQSANEEPKFAALPDYISSLNGDCFCWTCERIRDEVPGFTCRDVVSNDSRRENQISTLSPALVDQIIDDLGFYETVEKARRSGDPLPTRPPTIAEKEAAQAARVKQDQAGYLPGPHEYIKVLPDGTRVIRKQKNSMPWSGFAWTLGGAFE</sequence>
<gene>
    <name evidence="1" type="ORF">QQS21_010001</name>
</gene>
<dbReference type="PANTHER" id="PTHR34365">
    <property type="entry name" value="ENOLASE (DUF1399)"/>
    <property type="match status" value="1"/>
</dbReference>
<proteinExistence type="predicted"/>
<organism evidence="1 2">
    <name type="scientific">Conoideocrella luteorostrata</name>
    <dbReference type="NCBI Taxonomy" id="1105319"/>
    <lineage>
        <taxon>Eukaryota</taxon>
        <taxon>Fungi</taxon>
        <taxon>Dikarya</taxon>
        <taxon>Ascomycota</taxon>
        <taxon>Pezizomycotina</taxon>
        <taxon>Sordariomycetes</taxon>
        <taxon>Hypocreomycetidae</taxon>
        <taxon>Hypocreales</taxon>
        <taxon>Clavicipitaceae</taxon>
        <taxon>Conoideocrella</taxon>
    </lineage>
</organism>
<name>A0AAJ0CKD0_9HYPO</name>
<evidence type="ECO:0000313" key="1">
    <source>
        <dbReference type="EMBL" id="KAK2592311.1"/>
    </source>
</evidence>
<accession>A0AAJ0CKD0</accession>
<dbReference type="InterPro" id="IPR009836">
    <property type="entry name" value="GRDP-like"/>
</dbReference>
<dbReference type="PANTHER" id="PTHR34365:SF7">
    <property type="entry name" value="GLYCINE-RICH DOMAIN-CONTAINING PROTEIN 1"/>
    <property type="match status" value="1"/>
</dbReference>
<comment type="caution">
    <text evidence="1">The sequence shown here is derived from an EMBL/GenBank/DDBJ whole genome shotgun (WGS) entry which is preliminary data.</text>
</comment>
<dbReference type="EMBL" id="JASWJB010000274">
    <property type="protein sequence ID" value="KAK2592311.1"/>
    <property type="molecule type" value="Genomic_DNA"/>
</dbReference>
<keyword evidence="2" id="KW-1185">Reference proteome</keyword>
<dbReference type="AlphaFoldDB" id="A0AAJ0CKD0"/>
<protein>
    <submittedName>
        <fullName evidence="1">Uncharacterized protein</fullName>
    </submittedName>
</protein>
<reference evidence="1" key="1">
    <citation type="submission" date="2023-06" db="EMBL/GenBank/DDBJ databases">
        <title>Conoideocrella luteorostrata (Hypocreales: Clavicipitaceae), a potential biocontrol fungus for elongate hemlock scale in United States Christmas tree production areas.</title>
        <authorList>
            <person name="Barrett H."/>
            <person name="Lovett B."/>
            <person name="Macias A.M."/>
            <person name="Stajich J.E."/>
            <person name="Kasson M.T."/>
        </authorList>
    </citation>
    <scope>NUCLEOTIDE SEQUENCE</scope>
    <source>
        <strain evidence="1">ARSEF 14590</strain>
    </source>
</reference>
<dbReference type="Proteomes" id="UP001251528">
    <property type="component" value="Unassembled WGS sequence"/>
</dbReference>
<evidence type="ECO:0000313" key="2">
    <source>
        <dbReference type="Proteomes" id="UP001251528"/>
    </source>
</evidence>